<dbReference type="RefSeq" id="WP_146396417.1">
    <property type="nucleotide sequence ID" value="NZ_SJPJ01000001.1"/>
</dbReference>
<gene>
    <name evidence="1" type="ORF">CA13_24310</name>
</gene>
<dbReference type="Proteomes" id="UP000315010">
    <property type="component" value="Unassembled WGS sequence"/>
</dbReference>
<name>A0A5C5Z0Z3_9BACT</name>
<dbReference type="AlphaFoldDB" id="A0A5C5Z0Z3"/>
<protein>
    <submittedName>
        <fullName evidence="1">Uncharacterized protein</fullName>
    </submittedName>
</protein>
<proteinExistence type="predicted"/>
<keyword evidence="2" id="KW-1185">Reference proteome</keyword>
<dbReference type="EMBL" id="SJPJ01000001">
    <property type="protein sequence ID" value="TWT80984.1"/>
    <property type="molecule type" value="Genomic_DNA"/>
</dbReference>
<reference evidence="1 2" key="1">
    <citation type="submission" date="2019-02" db="EMBL/GenBank/DDBJ databases">
        <title>Deep-cultivation of Planctomycetes and their phenomic and genomic characterization uncovers novel biology.</title>
        <authorList>
            <person name="Wiegand S."/>
            <person name="Jogler M."/>
            <person name="Boedeker C."/>
            <person name="Pinto D."/>
            <person name="Vollmers J."/>
            <person name="Rivas-Marin E."/>
            <person name="Kohn T."/>
            <person name="Peeters S.H."/>
            <person name="Heuer A."/>
            <person name="Rast P."/>
            <person name="Oberbeckmann S."/>
            <person name="Bunk B."/>
            <person name="Jeske O."/>
            <person name="Meyerdierks A."/>
            <person name="Storesund J.E."/>
            <person name="Kallscheuer N."/>
            <person name="Luecker S."/>
            <person name="Lage O.M."/>
            <person name="Pohl T."/>
            <person name="Merkel B.J."/>
            <person name="Hornburger P."/>
            <person name="Mueller R.-W."/>
            <person name="Bruemmer F."/>
            <person name="Labrenz M."/>
            <person name="Spormann A.M."/>
            <person name="Op Den Camp H."/>
            <person name="Overmann J."/>
            <person name="Amann R."/>
            <person name="Jetten M.S.M."/>
            <person name="Mascher T."/>
            <person name="Medema M.H."/>
            <person name="Devos D.P."/>
            <person name="Kaster A.-K."/>
            <person name="Ovreas L."/>
            <person name="Rohde M."/>
            <person name="Galperin M.Y."/>
            <person name="Jogler C."/>
        </authorList>
    </citation>
    <scope>NUCLEOTIDE SEQUENCE [LARGE SCALE GENOMIC DNA]</scope>
    <source>
        <strain evidence="1 2">CA13</strain>
    </source>
</reference>
<accession>A0A5C5Z0Z3</accession>
<organism evidence="1 2">
    <name type="scientific">Novipirellula herctigrandis</name>
    <dbReference type="NCBI Taxonomy" id="2527986"/>
    <lineage>
        <taxon>Bacteria</taxon>
        <taxon>Pseudomonadati</taxon>
        <taxon>Planctomycetota</taxon>
        <taxon>Planctomycetia</taxon>
        <taxon>Pirellulales</taxon>
        <taxon>Pirellulaceae</taxon>
        <taxon>Novipirellula</taxon>
    </lineage>
</organism>
<evidence type="ECO:0000313" key="2">
    <source>
        <dbReference type="Proteomes" id="UP000315010"/>
    </source>
</evidence>
<sequence length="94" mass="10572">MCSYKAFEGFNFGERLNAETPILVQPTGRMWRAGGLSQTAPIRPNEKSFSLRDKLVLTPSLKRDYFQIKPEDSTAAIAGSDQSNTVFWQCLEVL</sequence>
<evidence type="ECO:0000313" key="1">
    <source>
        <dbReference type="EMBL" id="TWT80984.1"/>
    </source>
</evidence>
<comment type="caution">
    <text evidence="1">The sequence shown here is derived from an EMBL/GenBank/DDBJ whole genome shotgun (WGS) entry which is preliminary data.</text>
</comment>